<dbReference type="PANTHER" id="PTHR31286">
    <property type="entry name" value="GLYCINE-RICH CELL WALL STRUCTURAL PROTEIN 1.8-LIKE"/>
    <property type="match status" value="1"/>
</dbReference>
<accession>A0A7J8UXU4</accession>
<name>A0A7J8UXU4_9ROSI</name>
<dbReference type="OrthoDB" id="998778at2759"/>
<dbReference type="EMBL" id="JABFAB010000008">
    <property type="protein sequence ID" value="MBA0655243.1"/>
    <property type="molecule type" value="Genomic_DNA"/>
</dbReference>
<evidence type="ECO:0008006" key="3">
    <source>
        <dbReference type="Google" id="ProtNLM"/>
    </source>
</evidence>
<comment type="caution">
    <text evidence="1">The sequence shown here is derived from an EMBL/GenBank/DDBJ whole genome shotgun (WGS) entry which is preliminary data.</text>
</comment>
<dbReference type="InterPro" id="IPR040256">
    <property type="entry name" value="At4g02000-like"/>
</dbReference>
<sequence>MLTNCGVYGGCYPSGFNSGIVWATKKVHSRTELPPDTDDPMVDGNGQKVQESKVLRASYKLTLLGTSQALTQNTLLEEEFVLMDDDVTTVVVEGVPSITGHFARLMVCVDLRKQLISKVRVNGRLQQVEYELLPDISFKCGHYGHGSESCMGIQSALLEKEAINFNQVVENIGLQKSVEEEPFVPSMVIGWWMRRGRFTEELRTMVRTTLMVARDLLRLERLREMNKILIQGTKNQAKENRIRQQVKGKGLLIGIGAKDISKALRPNNGKMRVRVKKINRKFDDVLKMGPKEVEGYKGNFMIQPINVSLNLNQEKHKALCDSVGLRVAMNGLVREFERVPKKAPMEDDTSSIKEVMVIEDACNDEVNV</sequence>
<evidence type="ECO:0000313" key="2">
    <source>
        <dbReference type="Proteomes" id="UP000593573"/>
    </source>
</evidence>
<dbReference type="AlphaFoldDB" id="A0A7J8UXU4"/>
<evidence type="ECO:0000313" key="1">
    <source>
        <dbReference type="EMBL" id="MBA0655243.1"/>
    </source>
</evidence>
<reference evidence="1 2" key="1">
    <citation type="journal article" date="2019" name="Genome Biol. Evol.">
        <title>Insights into the evolution of the New World diploid cottons (Gossypium, subgenus Houzingenia) based on genome sequencing.</title>
        <authorList>
            <person name="Grover C.E."/>
            <person name="Arick M.A. 2nd"/>
            <person name="Thrash A."/>
            <person name="Conover J.L."/>
            <person name="Sanders W.S."/>
            <person name="Peterson D.G."/>
            <person name="Frelichowski J.E."/>
            <person name="Scheffler J.A."/>
            <person name="Scheffler B.E."/>
            <person name="Wendel J.F."/>
        </authorList>
    </citation>
    <scope>NUCLEOTIDE SEQUENCE [LARGE SCALE GENOMIC DNA]</scope>
    <source>
        <strain evidence="1">57</strain>
        <tissue evidence="1">Leaf</tissue>
    </source>
</reference>
<keyword evidence="2" id="KW-1185">Reference proteome</keyword>
<proteinExistence type="predicted"/>
<dbReference type="Proteomes" id="UP000593573">
    <property type="component" value="Unassembled WGS sequence"/>
</dbReference>
<dbReference type="PANTHER" id="PTHR31286:SF99">
    <property type="entry name" value="DUF4283 DOMAIN-CONTAINING PROTEIN"/>
    <property type="match status" value="1"/>
</dbReference>
<protein>
    <recommendedName>
        <fullName evidence="3">DUF4283 domain-containing protein</fullName>
    </recommendedName>
</protein>
<gene>
    <name evidence="1" type="ORF">Goklo_007745</name>
</gene>
<organism evidence="1 2">
    <name type="scientific">Gossypium klotzschianum</name>
    <dbReference type="NCBI Taxonomy" id="34286"/>
    <lineage>
        <taxon>Eukaryota</taxon>
        <taxon>Viridiplantae</taxon>
        <taxon>Streptophyta</taxon>
        <taxon>Embryophyta</taxon>
        <taxon>Tracheophyta</taxon>
        <taxon>Spermatophyta</taxon>
        <taxon>Magnoliopsida</taxon>
        <taxon>eudicotyledons</taxon>
        <taxon>Gunneridae</taxon>
        <taxon>Pentapetalae</taxon>
        <taxon>rosids</taxon>
        <taxon>malvids</taxon>
        <taxon>Malvales</taxon>
        <taxon>Malvaceae</taxon>
        <taxon>Malvoideae</taxon>
        <taxon>Gossypium</taxon>
    </lineage>
</organism>